<organism evidence="1 2">
    <name type="scientific">Geodermatophilus pulveris</name>
    <dbReference type="NCBI Taxonomy" id="1564159"/>
    <lineage>
        <taxon>Bacteria</taxon>
        <taxon>Bacillati</taxon>
        <taxon>Actinomycetota</taxon>
        <taxon>Actinomycetes</taxon>
        <taxon>Geodermatophilales</taxon>
        <taxon>Geodermatophilaceae</taxon>
        <taxon>Geodermatophilus</taxon>
    </lineage>
</organism>
<dbReference type="OrthoDB" id="5195178at2"/>
<dbReference type="EMBL" id="FZOO01000002">
    <property type="protein sequence ID" value="SNS16972.1"/>
    <property type="molecule type" value="Genomic_DNA"/>
</dbReference>
<protein>
    <submittedName>
        <fullName evidence="1">Uncharacterized protein</fullName>
    </submittedName>
</protein>
<proteinExistence type="predicted"/>
<dbReference type="Proteomes" id="UP000198373">
    <property type="component" value="Unassembled WGS sequence"/>
</dbReference>
<dbReference type="AlphaFoldDB" id="A0A239CAP7"/>
<accession>A0A239CAP7</accession>
<evidence type="ECO:0000313" key="1">
    <source>
        <dbReference type="EMBL" id="SNS16972.1"/>
    </source>
</evidence>
<dbReference type="RefSeq" id="WP_089304521.1">
    <property type="nucleotide sequence ID" value="NZ_FZOO01000002.1"/>
</dbReference>
<gene>
    <name evidence="1" type="ORF">SAMN06893096_102328</name>
</gene>
<reference evidence="2" key="1">
    <citation type="submission" date="2017-06" db="EMBL/GenBank/DDBJ databases">
        <authorList>
            <person name="Varghese N."/>
            <person name="Submissions S."/>
        </authorList>
    </citation>
    <scope>NUCLEOTIDE SEQUENCE [LARGE SCALE GENOMIC DNA]</scope>
    <source>
        <strain evidence="2">DSM 46839</strain>
    </source>
</reference>
<evidence type="ECO:0000313" key="2">
    <source>
        <dbReference type="Proteomes" id="UP000198373"/>
    </source>
</evidence>
<keyword evidence="2" id="KW-1185">Reference proteome</keyword>
<name>A0A239CAP7_9ACTN</name>
<sequence length="163" mass="16139">MCGACGGARGPAAWEDVLAGAGPAQRAARAAATGRLLTGGRLRVTPWRGGYLLTTATGAARPVASLGELWAAARPPVPAPGGRRWCRAPAPAVWDPQAAAAWLAAAARAGTVTAAELPAGGVVEFAPEGTARAVPAPELARVGVRGPDPEAALAGLLAFAARP</sequence>